<dbReference type="PANTHER" id="PTHR21394">
    <property type="entry name" value="MAU2 CHROMATID COHESION FACTOR HOMOLOG"/>
    <property type="match status" value="1"/>
</dbReference>
<evidence type="ECO:0000256" key="5">
    <source>
        <dbReference type="ARBA" id="ARBA00022829"/>
    </source>
</evidence>
<dbReference type="GO" id="GO:0007064">
    <property type="term" value="P:mitotic sister chromatid cohesion"/>
    <property type="evidence" value="ECO:0007669"/>
    <property type="project" value="InterPro"/>
</dbReference>
<evidence type="ECO:0000256" key="3">
    <source>
        <dbReference type="ARBA" id="ARBA00022618"/>
    </source>
</evidence>
<evidence type="ECO:0000256" key="7">
    <source>
        <dbReference type="ARBA" id="ARBA00023306"/>
    </source>
</evidence>
<keyword evidence="5" id="KW-0159">Chromosome partition</keyword>
<dbReference type="AlphaFoldDB" id="A0A392P977"/>
<evidence type="ECO:0000256" key="2">
    <source>
        <dbReference type="ARBA" id="ARBA00008585"/>
    </source>
</evidence>
<dbReference type="GO" id="GO:0051301">
    <property type="term" value="P:cell division"/>
    <property type="evidence" value="ECO:0007669"/>
    <property type="project" value="UniProtKB-KW"/>
</dbReference>
<dbReference type="GO" id="GO:0007059">
    <property type="term" value="P:chromosome segregation"/>
    <property type="evidence" value="ECO:0007669"/>
    <property type="project" value="UniProtKB-KW"/>
</dbReference>
<keyword evidence="7" id="KW-0131">Cell cycle</keyword>
<evidence type="ECO:0000256" key="4">
    <source>
        <dbReference type="ARBA" id="ARBA00022776"/>
    </source>
</evidence>
<sequence length="72" mass="7902">LTDSKSMQAMCQVYAAVSYICIGDAESTSQALDLISPVYGVMDSFVGVREKTCVLFAYGLLLMKQQDLQEAR</sequence>
<comment type="caution">
    <text evidence="8">The sequence shown here is derived from an EMBL/GenBank/DDBJ whole genome shotgun (WGS) entry which is preliminary data.</text>
</comment>
<keyword evidence="3" id="KW-0132">Cell division</keyword>
<evidence type="ECO:0000256" key="1">
    <source>
        <dbReference type="ARBA" id="ARBA00004123"/>
    </source>
</evidence>
<evidence type="ECO:0000313" key="8">
    <source>
        <dbReference type="EMBL" id="MCI08297.1"/>
    </source>
</evidence>
<dbReference type="EMBL" id="LXQA010068516">
    <property type="protein sequence ID" value="MCI08297.1"/>
    <property type="molecule type" value="Genomic_DNA"/>
</dbReference>
<name>A0A392P977_9FABA</name>
<proteinExistence type="inferred from homology"/>
<protein>
    <submittedName>
        <fullName evidence="8">MAU2 chromatid cohesion factor-like</fullName>
    </submittedName>
</protein>
<keyword evidence="9" id="KW-1185">Reference proteome</keyword>
<comment type="subcellular location">
    <subcellularLocation>
        <location evidence="1">Nucleus</location>
    </subcellularLocation>
</comment>
<comment type="similarity">
    <text evidence="2">Belongs to the SCC4/mau-2 family.</text>
</comment>
<dbReference type="Proteomes" id="UP000265520">
    <property type="component" value="Unassembled WGS sequence"/>
</dbReference>
<reference evidence="8 9" key="1">
    <citation type="journal article" date="2018" name="Front. Plant Sci.">
        <title>Red Clover (Trifolium pratense) and Zigzag Clover (T. medium) - A Picture of Genomic Similarities and Differences.</title>
        <authorList>
            <person name="Dluhosova J."/>
            <person name="Istvanek J."/>
            <person name="Nedelnik J."/>
            <person name="Repkova J."/>
        </authorList>
    </citation>
    <scope>NUCLEOTIDE SEQUENCE [LARGE SCALE GENOMIC DNA]</scope>
    <source>
        <strain evidence="9">cv. 10/8</strain>
        <tissue evidence="8">Leaf</tissue>
    </source>
</reference>
<dbReference type="InterPro" id="IPR019440">
    <property type="entry name" value="MAU2"/>
</dbReference>
<accession>A0A392P977</accession>
<keyword evidence="4" id="KW-0498">Mitosis</keyword>
<evidence type="ECO:0000313" key="9">
    <source>
        <dbReference type="Proteomes" id="UP000265520"/>
    </source>
</evidence>
<feature type="non-terminal residue" evidence="8">
    <location>
        <position position="1"/>
    </location>
</feature>
<evidence type="ECO:0000256" key="6">
    <source>
        <dbReference type="ARBA" id="ARBA00023242"/>
    </source>
</evidence>
<dbReference type="GO" id="GO:0005634">
    <property type="term" value="C:nucleus"/>
    <property type="evidence" value="ECO:0007669"/>
    <property type="project" value="UniProtKB-SubCell"/>
</dbReference>
<organism evidence="8 9">
    <name type="scientific">Trifolium medium</name>
    <dbReference type="NCBI Taxonomy" id="97028"/>
    <lineage>
        <taxon>Eukaryota</taxon>
        <taxon>Viridiplantae</taxon>
        <taxon>Streptophyta</taxon>
        <taxon>Embryophyta</taxon>
        <taxon>Tracheophyta</taxon>
        <taxon>Spermatophyta</taxon>
        <taxon>Magnoliopsida</taxon>
        <taxon>eudicotyledons</taxon>
        <taxon>Gunneridae</taxon>
        <taxon>Pentapetalae</taxon>
        <taxon>rosids</taxon>
        <taxon>fabids</taxon>
        <taxon>Fabales</taxon>
        <taxon>Fabaceae</taxon>
        <taxon>Papilionoideae</taxon>
        <taxon>50 kb inversion clade</taxon>
        <taxon>NPAAA clade</taxon>
        <taxon>Hologalegina</taxon>
        <taxon>IRL clade</taxon>
        <taxon>Trifolieae</taxon>
        <taxon>Trifolium</taxon>
    </lineage>
</organism>
<keyword evidence="6" id="KW-0539">Nucleus</keyword>